<dbReference type="Proteomes" id="UP001597480">
    <property type="component" value="Unassembled WGS sequence"/>
</dbReference>
<feature type="transmembrane region" description="Helical" evidence="2">
    <location>
        <begin position="236"/>
        <end position="257"/>
    </location>
</feature>
<dbReference type="PRINTS" id="PR00625">
    <property type="entry name" value="JDOMAIN"/>
</dbReference>
<keyword evidence="2" id="KW-1133">Transmembrane helix</keyword>
<evidence type="ECO:0000256" key="2">
    <source>
        <dbReference type="SAM" id="Phobius"/>
    </source>
</evidence>
<evidence type="ECO:0000313" key="4">
    <source>
        <dbReference type="EMBL" id="MFD2603733.1"/>
    </source>
</evidence>
<dbReference type="PANTHER" id="PTHR44360:SF1">
    <property type="entry name" value="DNAJ HOMOLOG SUBFAMILY B MEMBER 9"/>
    <property type="match status" value="1"/>
</dbReference>
<feature type="domain" description="J" evidence="3">
    <location>
        <begin position="35"/>
        <end position="100"/>
    </location>
</feature>
<sequence>MTERIKQVTPNPKLNNPITHLFLTFTVRTIAYMKNHYQILGVAPNCSQADIKKAYRQLALQHHPDKNSGNSDSEELFKKILESYIVLSDTDTRAEYDYIRGAKPGFRHKTDNGKPTPIKYLIHFKKIKDAVLNTNGHMNKRALFKVLDELLTNENINFLLYERDTAVNSLIVDELITCCIFLTQDDKTAIQPKLKKLADGNNRMLSRIETLNTPENHDIPKASKTTVQDNEEMPPLTTVLLFVLILLLFAIGIYSTYSK</sequence>
<dbReference type="InterPro" id="IPR036869">
    <property type="entry name" value="J_dom_sf"/>
</dbReference>
<dbReference type="CDD" id="cd06257">
    <property type="entry name" value="DnaJ"/>
    <property type="match status" value="1"/>
</dbReference>
<dbReference type="Pfam" id="PF00226">
    <property type="entry name" value="DnaJ"/>
    <property type="match status" value="1"/>
</dbReference>
<dbReference type="Gene3D" id="1.10.287.110">
    <property type="entry name" value="DnaJ domain"/>
    <property type="match status" value="1"/>
</dbReference>
<proteinExistence type="predicted"/>
<evidence type="ECO:0000259" key="3">
    <source>
        <dbReference type="PROSITE" id="PS50076"/>
    </source>
</evidence>
<comment type="caution">
    <text evidence="4">The sequence shown here is derived from an EMBL/GenBank/DDBJ whole genome shotgun (WGS) entry which is preliminary data.</text>
</comment>
<keyword evidence="1" id="KW-0143">Chaperone</keyword>
<dbReference type="InterPro" id="IPR051948">
    <property type="entry name" value="Hsp70_co-chaperone_J-domain"/>
</dbReference>
<evidence type="ECO:0000313" key="5">
    <source>
        <dbReference type="Proteomes" id="UP001597480"/>
    </source>
</evidence>
<dbReference type="EMBL" id="JBHUMD010000030">
    <property type="protein sequence ID" value="MFD2603733.1"/>
    <property type="molecule type" value="Genomic_DNA"/>
</dbReference>
<name>A0ABW5NYT0_9FLAO</name>
<dbReference type="PROSITE" id="PS50076">
    <property type="entry name" value="DNAJ_2"/>
    <property type="match status" value="1"/>
</dbReference>
<dbReference type="InterPro" id="IPR001623">
    <property type="entry name" value="DnaJ_domain"/>
</dbReference>
<gene>
    <name evidence="4" type="ORF">ACFSR3_16840</name>
</gene>
<organism evidence="4 5">
    <name type="scientific">Flavobacterium suzhouense</name>
    <dbReference type="NCBI Taxonomy" id="1529638"/>
    <lineage>
        <taxon>Bacteria</taxon>
        <taxon>Pseudomonadati</taxon>
        <taxon>Bacteroidota</taxon>
        <taxon>Flavobacteriia</taxon>
        <taxon>Flavobacteriales</taxon>
        <taxon>Flavobacteriaceae</taxon>
        <taxon>Flavobacterium</taxon>
    </lineage>
</organism>
<dbReference type="SMART" id="SM00271">
    <property type="entry name" value="DnaJ"/>
    <property type="match status" value="1"/>
</dbReference>
<protein>
    <submittedName>
        <fullName evidence="4">J domain-containing protein</fullName>
    </submittedName>
</protein>
<keyword evidence="5" id="KW-1185">Reference proteome</keyword>
<reference evidence="5" key="1">
    <citation type="journal article" date="2019" name="Int. J. Syst. Evol. Microbiol.">
        <title>The Global Catalogue of Microorganisms (GCM) 10K type strain sequencing project: providing services to taxonomists for standard genome sequencing and annotation.</title>
        <authorList>
            <consortium name="The Broad Institute Genomics Platform"/>
            <consortium name="The Broad Institute Genome Sequencing Center for Infectious Disease"/>
            <person name="Wu L."/>
            <person name="Ma J."/>
        </authorList>
    </citation>
    <scope>NUCLEOTIDE SEQUENCE [LARGE SCALE GENOMIC DNA]</scope>
    <source>
        <strain evidence="5">KCTC 42107</strain>
    </source>
</reference>
<keyword evidence="2" id="KW-0812">Transmembrane</keyword>
<dbReference type="RefSeq" id="WP_379822671.1">
    <property type="nucleotide sequence ID" value="NZ_JBHUMD010000030.1"/>
</dbReference>
<evidence type="ECO:0000256" key="1">
    <source>
        <dbReference type="ARBA" id="ARBA00023186"/>
    </source>
</evidence>
<keyword evidence="2" id="KW-0472">Membrane</keyword>
<dbReference type="PANTHER" id="PTHR44360">
    <property type="entry name" value="DNAJ HOMOLOG SUBFAMILY B MEMBER 9"/>
    <property type="match status" value="1"/>
</dbReference>
<dbReference type="SUPFAM" id="SSF46565">
    <property type="entry name" value="Chaperone J-domain"/>
    <property type="match status" value="1"/>
</dbReference>
<accession>A0ABW5NYT0</accession>